<dbReference type="Gramene" id="PGSC0003DMT400096578">
    <property type="protein sequence ID" value="PGSC0003DMT400096578"/>
    <property type="gene ID" value="PGSC0003DMG400046149"/>
</dbReference>
<dbReference type="PaxDb" id="4113-PGSC0003DMT400096578"/>
<dbReference type="Proteomes" id="UP000011115">
    <property type="component" value="Unassembled WGS sequence"/>
</dbReference>
<evidence type="ECO:0000313" key="2">
    <source>
        <dbReference type="EnsemblPlants" id="PGSC0003DMT400096578"/>
    </source>
</evidence>
<accession>M1DYS0</accession>
<feature type="region of interest" description="Disordered" evidence="1">
    <location>
        <begin position="86"/>
        <end position="134"/>
    </location>
</feature>
<feature type="compositionally biased region" description="Polar residues" evidence="1">
    <location>
        <begin position="97"/>
        <end position="118"/>
    </location>
</feature>
<reference evidence="2" key="2">
    <citation type="submission" date="2015-06" db="UniProtKB">
        <authorList>
            <consortium name="EnsemblPlants"/>
        </authorList>
    </citation>
    <scope>IDENTIFICATION</scope>
    <source>
        <strain evidence="2">DM1-3 516 R44</strain>
    </source>
</reference>
<dbReference type="AlphaFoldDB" id="M1DYS0"/>
<dbReference type="InParanoid" id="M1DYS0"/>
<evidence type="ECO:0008006" key="4">
    <source>
        <dbReference type="Google" id="ProtNLM"/>
    </source>
</evidence>
<evidence type="ECO:0000313" key="3">
    <source>
        <dbReference type="Proteomes" id="UP000011115"/>
    </source>
</evidence>
<proteinExistence type="predicted"/>
<dbReference type="HOGENOM" id="CLU_029307_11_0_1"/>
<reference evidence="3" key="1">
    <citation type="journal article" date="2011" name="Nature">
        <title>Genome sequence and analysis of the tuber crop potato.</title>
        <authorList>
            <consortium name="The Potato Genome Sequencing Consortium"/>
        </authorList>
    </citation>
    <scope>NUCLEOTIDE SEQUENCE [LARGE SCALE GENOMIC DNA]</scope>
    <source>
        <strain evidence="3">cv. DM1-3 516 R44</strain>
    </source>
</reference>
<keyword evidence="3" id="KW-1185">Reference proteome</keyword>
<name>M1DYS0_SOLTU</name>
<dbReference type="EnsemblPlants" id="PGSC0003DMT400096578">
    <property type="protein sequence ID" value="PGSC0003DMT400096578"/>
    <property type="gene ID" value="PGSC0003DMG400046149"/>
</dbReference>
<organism evidence="2 3">
    <name type="scientific">Solanum tuberosum</name>
    <name type="common">Potato</name>
    <dbReference type="NCBI Taxonomy" id="4113"/>
    <lineage>
        <taxon>Eukaryota</taxon>
        <taxon>Viridiplantae</taxon>
        <taxon>Streptophyta</taxon>
        <taxon>Embryophyta</taxon>
        <taxon>Tracheophyta</taxon>
        <taxon>Spermatophyta</taxon>
        <taxon>Magnoliopsida</taxon>
        <taxon>eudicotyledons</taxon>
        <taxon>Gunneridae</taxon>
        <taxon>Pentapetalae</taxon>
        <taxon>asterids</taxon>
        <taxon>lamiids</taxon>
        <taxon>Solanales</taxon>
        <taxon>Solanaceae</taxon>
        <taxon>Solanoideae</taxon>
        <taxon>Solaneae</taxon>
        <taxon>Solanum</taxon>
    </lineage>
</organism>
<protein>
    <recommendedName>
        <fullName evidence="4">Polyprotein protein</fullName>
    </recommendedName>
</protein>
<sequence length="134" mass="14412">MDVAYLKATNFTALMRGADDKDTPNISGTPLATMGYMKRDEAGHAESEMETDEEQIAVHDEVVPESQEDIIFRDLLNLEEMVVQSATQSVPVEMSTPALSRSGTASMSEATPSGSGTDQKVAPNTDAPTDREMA</sequence>
<evidence type="ECO:0000256" key="1">
    <source>
        <dbReference type="SAM" id="MobiDB-lite"/>
    </source>
</evidence>